<evidence type="ECO:0000256" key="2">
    <source>
        <dbReference type="ARBA" id="ARBA00022679"/>
    </source>
</evidence>
<dbReference type="SUPFAM" id="SSF55729">
    <property type="entry name" value="Acyl-CoA N-acyltransferases (Nat)"/>
    <property type="match status" value="1"/>
</dbReference>
<sequence>MIIRPITDSDLPALQAIAVESGPGFNSLIDDRVFLEQKIAHAMDSFRRSVDAPDREGYLFVLEDPDTGDIMGTTGIEAAVGHRNPLYHFQISHVRHRSPELGLASQQDVLHLCNHYTGCSEVCSLFLRPQFRRANAGRLLSRVRFLFMAQHPERFADTVIAEMRGVSGDNGESPFWQAFQRHFVNLDFETVTRLAGLGHTRAIADMMPRHPIYSRFLDDAAYRAIGEVHQQTRPARQMLESEGFRYTGYVDPFDAGPTLEVRRDDIRSIRDSIGCSVQPLEHTDATLAQAHGTHHHDTIAIANGGVSDFRATVTDQAVYLPRHNRLLVPGHVLEQLNCASGDTIGFTRLSPAAQAAMPQEVSHAL</sequence>
<accession>A0A2A2I024</accession>
<comment type="caution">
    <text evidence="4">The sequence shown here is derived from an EMBL/GenBank/DDBJ whole genome shotgun (WGS) entry which is preliminary data.</text>
</comment>
<organism evidence="4 5">
    <name type="scientific">Tamilnaduibacter salinus</name>
    <dbReference type="NCBI Taxonomy" id="1484056"/>
    <lineage>
        <taxon>Bacteria</taxon>
        <taxon>Pseudomonadati</taxon>
        <taxon>Pseudomonadota</taxon>
        <taxon>Gammaproteobacteria</taxon>
        <taxon>Pseudomonadales</taxon>
        <taxon>Marinobacteraceae</taxon>
        <taxon>Tamilnaduibacter</taxon>
    </lineage>
</organism>
<gene>
    <name evidence="4" type="ORF">CF392_14610</name>
</gene>
<keyword evidence="3" id="KW-0012">Acyltransferase</keyword>
<protein>
    <submittedName>
        <fullName evidence="4">Arginine N-succinyltransferase</fullName>
    </submittedName>
</protein>
<dbReference type="InterPro" id="IPR007041">
    <property type="entry name" value="Arg_succinylTrfase_AstA/AruG"/>
</dbReference>
<dbReference type="EMBL" id="NMPM01000106">
    <property type="protein sequence ID" value="PAV24758.1"/>
    <property type="molecule type" value="Genomic_DNA"/>
</dbReference>
<dbReference type="InterPro" id="IPR016181">
    <property type="entry name" value="Acyl_CoA_acyltransferase"/>
</dbReference>
<evidence type="ECO:0000313" key="4">
    <source>
        <dbReference type="EMBL" id="PAV24758.1"/>
    </source>
</evidence>
<keyword evidence="2 4" id="KW-0808">Transferase</keyword>
<evidence type="ECO:0000256" key="1">
    <source>
        <dbReference type="ARBA" id="ARBA00022503"/>
    </source>
</evidence>
<evidence type="ECO:0000313" key="5">
    <source>
        <dbReference type="Proteomes" id="UP000218332"/>
    </source>
</evidence>
<dbReference type="GO" id="GO:0006527">
    <property type="term" value="P:L-arginine catabolic process"/>
    <property type="evidence" value="ECO:0007669"/>
    <property type="project" value="InterPro"/>
</dbReference>
<dbReference type="RefSeq" id="WP_095612181.1">
    <property type="nucleotide sequence ID" value="NZ_NMPM01000106.1"/>
</dbReference>
<dbReference type="PANTHER" id="PTHR30420">
    <property type="entry name" value="N-SUCCINYLARGININE DIHYDROLASE"/>
    <property type="match status" value="1"/>
</dbReference>
<proteinExistence type="predicted"/>
<dbReference type="AlphaFoldDB" id="A0A2A2I024"/>
<dbReference type="GO" id="GO:0008791">
    <property type="term" value="F:arginine N-succinyltransferase activity"/>
    <property type="evidence" value="ECO:0007669"/>
    <property type="project" value="InterPro"/>
</dbReference>
<dbReference type="Proteomes" id="UP000218332">
    <property type="component" value="Unassembled WGS sequence"/>
</dbReference>
<dbReference type="Pfam" id="PF04958">
    <property type="entry name" value="AstA"/>
    <property type="match status" value="1"/>
</dbReference>
<dbReference type="Gene3D" id="3.40.630.30">
    <property type="match status" value="1"/>
</dbReference>
<reference evidence="4 5" key="1">
    <citation type="submission" date="2017-07" db="EMBL/GenBank/DDBJ databases">
        <title>Tamlnaduibacter salinus (Mi-7) genome sequencing.</title>
        <authorList>
            <person name="Verma A."/>
            <person name="Krishnamurthi S."/>
        </authorList>
    </citation>
    <scope>NUCLEOTIDE SEQUENCE [LARGE SCALE GENOMIC DNA]</scope>
    <source>
        <strain evidence="4 5">Mi-7</strain>
    </source>
</reference>
<dbReference type="NCBIfam" id="TIGR03243">
    <property type="entry name" value="arg_catab_AOST"/>
    <property type="match status" value="1"/>
</dbReference>
<name>A0A2A2I024_9GAMM</name>
<keyword evidence="5" id="KW-1185">Reference proteome</keyword>
<dbReference type="PANTHER" id="PTHR30420:SF1">
    <property type="entry name" value="ARGININE N-SUCCINYLTRANSFERASE"/>
    <property type="match status" value="1"/>
</dbReference>
<keyword evidence="1" id="KW-0056">Arginine metabolism</keyword>
<evidence type="ECO:0000256" key="3">
    <source>
        <dbReference type="ARBA" id="ARBA00023315"/>
    </source>
</evidence>